<keyword evidence="3" id="KW-1185">Reference proteome</keyword>
<dbReference type="RefSeq" id="WP_338034321.1">
    <property type="nucleotide sequence ID" value="NZ_JAMATI010000001.1"/>
</dbReference>
<feature type="transmembrane region" description="Helical" evidence="1">
    <location>
        <begin position="32"/>
        <end position="57"/>
    </location>
</feature>
<reference evidence="2 3" key="1">
    <citation type="submission" date="2018-06" db="EMBL/GenBank/DDBJ databases">
        <authorList>
            <consortium name="Pathogen Informatics"/>
            <person name="Doyle S."/>
        </authorList>
    </citation>
    <scope>NUCLEOTIDE SEQUENCE [LARGE SCALE GENOMIC DNA]</scope>
    <source>
        <strain evidence="2 3">NCTC4824</strain>
    </source>
</reference>
<proteinExistence type="predicted"/>
<accession>A0A2X4WDQ9</accession>
<keyword evidence="1" id="KW-1133">Transmembrane helix</keyword>
<dbReference type="InterPro" id="IPR058887">
    <property type="entry name" value="YuzI-like"/>
</dbReference>
<name>A0A2X4WDQ9_LEDLE</name>
<evidence type="ECO:0000313" key="3">
    <source>
        <dbReference type="Proteomes" id="UP000249134"/>
    </source>
</evidence>
<evidence type="ECO:0000256" key="1">
    <source>
        <dbReference type="SAM" id="Phobius"/>
    </source>
</evidence>
<dbReference type="Pfam" id="PF26135">
    <property type="entry name" value="YuzI"/>
    <property type="match status" value="1"/>
</dbReference>
<dbReference type="Proteomes" id="UP000249134">
    <property type="component" value="Chromosome 1"/>
</dbReference>
<dbReference type="KEGG" id="blen:NCTC4824_02980"/>
<organism evidence="2 3">
    <name type="scientific">Lederbergia lenta</name>
    <name type="common">Bacillus lentus</name>
    <dbReference type="NCBI Taxonomy" id="1467"/>
    <lineage>
        <taxon>Bacteria</taxon>
        <taxon>Bacillati</taxon>
        <taxon>Bacillota</taxon>
        <taxon>Bacilli</taxon>
        <taxon>Bacillales</taxon>
        <taxon>Bacillaceae</taxon>
        <taxon>Lederbergia</taxon>
    </lineage>
</organism>
<dbReference type="EMBL" id="LS483476">
    <property type="protein sequence ID" value="SQI60879.1"/>
    <property type="molecule type" value="Genomic_DNA"/>
</dbReference>
<protein>
    <submittedName>
        <fullName evidence="2">Uncharacterized protein</fullName>
    </submittedName>
</protein>
<keyword evidence="1" id="KW-0812">Transmembrane</keyword>
<keyword evidence="1" id="KW-0472">Membrane</keyword>
<feature type="transmembrane region" description="Helical" evidence="1">
    <location>
        <begin position="69"/>
        <end position="94"/>
    </location>
</feature>
<evidence type="ECO:0000313" key="2">
    <source>
        <dbReference type="EMBL" id="SQI60879.1"/>
    </source>
</evidence>
<dbReference type="STRING" id="1348624.GCA_001591545_02028"/>
<dbReference type="AlphaFoldDB" id="A0A2X4WDQ9"/>
<sequence>MPSKIEGIFGLITLINHIFISKGQANRMCNEMLFTSIIFLIGFGLTVSGGVSIIAYLNLLTTGHSFYDFASFIFYRPECYLLPIGIILMAVAIYNSDPK</sequence>
<gene>
    <name evidence="2" type="ORF">NCTC4824_02980</name>
</gene>